<evidence type="ECO:0000313" key="2">
    <source>
        <dbReference type="Proteomes" id="UP000051048"/>
    </source>
</evidence>
<dbReference type="PATRIC" id="fig|1423740.3.peg.1843"/>
<proteinExistence type="predicted"/>
<gene>
    <name evidence="1" type="ORF">FC36_GL001709</name>
</gene>
<organism evidence="1 2">
    <name type="scientific">Ligilactobacillus equi DSM 15833 = JCM 10991</name>
    <dbReference type="NCBI Taxonomy" id="1423740"/>
    <lineage>
        <taxon>Bacteria</taxon>
        <taxon>Bacillati</taxon>
        <taxon>Bacillota</taxon>
        <taxon>Bacilli</taxon>
        <taxon>Lactobacillales</taxon>
        <taxon>Lactobacillaceae</taxon>
        <taxon>Ligilactobacillus</taxon>
    </lineage>
</organism>
<dbReference type="EMBL" id="AZFH01000036">
    <property type="protein sequence ID" value="KRL81505.1"/>
    <property type="molecule type" value="Genomic_DNA"/>
</dbReference>
<accession>A0A0R1TJI2</accession>
<name>A0A0R1TJI2_9LACO</name>
<comment type="caution">
    <text evidence="1">The sequence shown here is derived from an EMBL/GenBank/DDBJ whole genome shotgun (WGS) entry which is preliminary data.</text>
</comment>
<sequence length="60" mass="7012">MAIGLLFSNQAYLQAEKNYVDQRGHDYQELVNLSKEAWLKNNDRAVKEVNYHGIQICQEN</sequence>
<dbReference type="STRING" id="1423740.FC36_GL001709"/>
<dbReference type="AlphaFoldDB" id="A0A0R1TJI2"/>
<dbReference type="Proteomes" id="UP000051048">
    <property type="component" value="Unassembled WGS sequence"/>
</dbReference>
<evidence type="ECO:0000313" key="1">
    <source>
        <dbReference type="EMBL" id="KRL81505.1"/>
    </source>
</evidence>
<reference evidence="1 2" key="1">
    <citation type="journal article" date="2015" name="Genome Announc.">
        <title>Expanding the biotechnology potential of lactobacilli through comparative genomics of 213 strains and associated genera.</title>
        <authorList>
            <person name="Sun Z."/>
            <person name="Harris H.M."/>
            <person name="McCann A."/>
            <person name="Guo C."/>
            <person name="Argimon S."/>
            <person name="Zhang W."/>
            <person name="Yang X."/>
            <person name="Jeffery I.B."/>
            <person name="Cooney J.C."/>
            <person name="Kagawa T.F."/>
            <person name="Liu W."/>
            <person name="Song Y."/>
            <person name="Salvetti E."/>
            <person name="Wrobel A."/>
            <person name="Rasinkangas P."/>
            <person name="Parkhill J."/>
            <person name="Rea M.C."/>
            <person name="O'Sullivan O."/>
            <person name="Ritari J."/>
            <person name="Douillard F.P."/>
            <person name="Paul Ross R."/>
            <person name="Yang R."/>
            <person name="Briner A.E."/>
            <person name="Felis G.E."/>
            <person name="de Vos W.M."/>
            <person name="Barrangou R."/>
            <person name="Klaenhammer T.R."/>
            <person name="Caufield P.W."/>
            <person name="Cui Y."/>
            <person name="Zhang H."/>
            <person name="O'Toole P.W."/>
        </authorList>
    </citation>
    <scope>NUCLEOTIDE SEQUENCE [LARGE SCALE GENOMIC DNA]</scope>
    <source>
        <strain evidence="1 2">DSM 15833</strain>
    </source>
</reference>
<protein>
    <submittedName>
        <fullName evidence="1">Uncharacterized protein</fullName>
    </submittedName>
</protein>